<sequence length="189" mass="21453">MPAPVYASSDNVDFRVFKLFLSLSSPFFETLFDLPQPSEAEHPADTETKDGLPVLPVSEDSRTLDALLRFCYPCTLTENPPLNHFRDVVKVLEAAQKYALDKVENTIRKALFNPTILELNSLRCFAIARQAHLREETVLAARYSLRISLVPNWFEEIEMITATDLLAPLAYKSEVWMGRADTATRFLVD</sequence>
<feature type="domain" description="BTB" evidence="1">
    <location>
        <begin position="3"/>
        <end position="80"/>
    </location>
</feature>
<dbReference type="EMBL" id="KN831951">
    <property type="protein sequence ID" value="KIO10672.1"/>
    <property type="molecule type" value="Genomic_DNA"/>
</dbReference>
<name>A0A0C3KM35_PISTI</name>
<dbReference type="PROSITE" id="PS50097">
    <property type="entry name" value="BTB"/>
    <property type="match status" value="1"/>
</dbReference>
<dbReference type="HOGENOM" id="CLU_052397_3_0_1"/>
<gene>
    <name evidence="2" type="ORF">M404DRAFT_871243</name>
</gene>
<dbReference type="Pfam" id="PF00651">
    <property type="entry name" value="BTB"/>
    <property type="match status" value="1"/>
</dbReference>
<keyword evidence="3" id="KW-1185">Reference proteome</keyword>
<dbReference type="Gene3D" id="3.30.710.10">
    <property type="entry name" value="Potassium Channel Kv1.1, Chain A"/>
    <property type="match status" value="1"/>
</dbReference>
<dbReference type="SUPFAM" id="SSF54695">
    <property type="entry name" value="POZ domain"/>
    <property type="match status" value="1"/>
</dbReference>
<organism evidence="2 3">
    <name type="scientific">Pisolithus tinctorius Marx 270</name>
    <dbReference type="NCBI Taxonomy" id="870435"/>
    <lineage>
        <taxon>Eukaryota</taxon>
        <taxon>Fungi</taxon>
        <taxon>Dikarya</taxon>
        <taxon>Basidiomycota</taxon>
        <taxon>Agaricomycotina</taxon>
        <taxon>Agaricomycetes</taxon>
        <taxon>Agaricomycetidae</taxon>
        <taxon>Boletales</taxon>
        <taxon>Sclerodermatineae</taxon>
        <taxon>Pisolithaceae</taxon>
        <taxon>Pisolithus</taxon>
    </lineage>
</organism>
<evidence type="ECO:0000259" key="1">
    <source>
        <dbReference type="PROSITE" id="PS50097"/>
    </source>
</evidence>
<evidence type="ECO:0000313" key="3">
    <source>
        <dbReference type="Proteomes" id="UP000054217"/>
    </source>
</evidence>
<dbReference type="InterPro" id="IPR011333">
    <property type="entry name" value="SKP1/BTB/POZ_sf"/>
</dbReference>
<dbReference type="SMART" id="SM00225">
    <property type="entry name" value="BTB"/>
    <property type="match status" value="1"/>
</dbReference>
<accession>A0A0C3KM35</accession>
<dbReference type="Proteomes" id="UP000054217">
    <property type="component" value="Unassembled WGS sequence"/>
</dbReference>
<protein>
    <recommendedName>
        <fullName evidence="1">BTB domain-containing protein</fullName>
    </recommendedName>
</protein>
<dbReference type="CDD" id="cd18186">
    <property type="entry name" value="BTB_POZ_ZBTB_KLHL-like"/>
    <property type="match status" value="1"/>
</dbReference>
<dbReference type="OrthoDB" id="3357985at2759"/>
<reference evidence="2 3" key="1">
    <citation type="submission" date="2014-04" db="EMBL/GenBank/DDBJ databases">
        <authorList>
            <consortium name="DOE Joint Genome Institute"/>
            <person name="Kuo A."/>
            <person name="Kohler A."/>
            <person name="Costa M.D."/>
            <person name="Nagy L.G."/>
            <person name="Floudas D."/>
            <person name="Copeland A."/>
            <person name="Barry K.W."/>
            <person name="Cichocki N."/>
            <person name="Veneault-Fourrey C."/>
            <person name="LaButti K."/>
            <person name="Lindquist E.A."/>
            <person name="Lipzen A."/>
            <person name="Lundell T."/>
            <person name="Morin E."/>
            <person name="Murat C."/>
            <person name="Sun H."/>
            <person name="Tunlid A."/>
            <person name="Henrissat B."/>
            <person name="Grigoriev I.V."/>
            <person name="Hibbett D.S."/>
            <person name="Martin F."/>
            <person name="Nordberg H.P."/>
            <person name="Cantor M.N."/>
            <person name="Hua S.X."/>
        </authorList>
    </citation>
    <scope>NUCLEOTIDE SEQUENCE [LARGE SCALE GENOMIC DNA]</scope>
    <source>
        <strain evidence="2 3">Marx 270</strain>
    </source>
</reference>
<reference evidence="3" key="2">
    <citation type="submission" date="2015-01" db="EMBL/GenBank/DDBJ databases">
        <title>Evolutionary Origins and Diversification of the Mycorrhizal Mutualists.</title>
        <authorList>
            <consortium name="DOE Joint Genome Institute"/>
            <consortium name="Mycorrhizal Genomics Consortium"/>
            <person name="Kohler A."/>
            <person name="Kuo A."/>
            <person name="Nagy L.G."/>
            <person name="Floudas D."/>
            <person name="Copeland A."/>
            <person name="Barry K.W."/>
            <person name="Cichocki N."/>
            <person name="Veneault-Fourrey C."/>
            <person name="LaButti K."/>
            <person name="Lindquist E.A."/>
            <person name="Lipzen A."/>
            <person name="Lundell T."/>
            <person name="Morin E."/>
            <person name="Murat C."/>
            <person name="Riley R."/>
            <person name="Ohm R."/>
            <person name="Sun H."/>
            <person name="Tunlid A."/>
            <person name="Henrissat B."/>
            <person name="Grigoriev I.V."/>
            <person name="Hibbett D.S."/>
            <person name="Martin F."/>
        </authorList>
    </citation>
    <scope>NUCLEOTIDE SEQUENCE [LARGE SCALE GENOMIC DNA]</scope>
    <source>
        <strain evidence="3">Marx 270</strain>
    </source>
</reference>
<dbReference type="STRING" id="870435.A0A0C3KM35"/>
<dbReference type="InParanoid" id="A0A0C3KM35"/>
<dbReference type="InterPro" id="IPR000210">
    <property type="entry name" value="BTB/POZ_dom"/>
</dbReference>
<proteinExistence type="predicted"/>
<dbReference type="AlphaFoldDB" id="A0A0C3KM35"/>
<evidence type="ECO:0000313" key="2">
    <source>
        <dbReference type="EMBL" id="KIO10672.1"/>
    </source>
</evidence>